<proteinExistence type="predicted"/>
<organism evidence="1 2">
    <name type="scientific">Caenorhabditis auriculariae</name>
    <dbReference type="NCBI Taxonomy" id="2777116"/>
    <lineage>
        <taxon>Eukaryota</taxon>
        <taxon>Metazoa</taxon>
        <taxon>Ecdysozoa</taxon>
        <taxon>Nematoda</taxon>
        <taxon>Chromadorea</taxon>
        <taxon>Rhabditida</taxon>
        <taxon>Rhabditina</taxon>
        <taxon>Rhabditomorpha</taxon>
        <taxon>Rhabditoidea</taxon>
        <taxon>Rhabditidae</taxon>
        <taxon>Peloderinae</taxon>
        <taxon>Caenorhabditis</taxon>
    </lineage>
</organism>
<reference evidence="1" key="1">
    <citation type="submission" date="2020-10" db="EMBL/GenBank/DDBJ databases">
        <authorList>
            <person name="Kikuchi T."/>
        </authorList>
    </citation>
    <scope>NUCLEOTIDE SEQUENCE</scope>
    <source>
        <strain evidence="1">NKZ352</strain>
    </source>
</reference>
<gene>
    <name evidence="1" type="ORF">CAUJ_LOCUS6539</name>
</gene>
<dbReference type="Proteomes" id="UP000835052">
    <property type="component" value="Unassembled WGS sequence"/>
</dbReference>
<protein>
    <submittedName>
        <fullName evidence="1">Uncharacterized protein</fullName>
    </submittedName>
</protein>
<dbReference type="AlphaFoldDB" id="A0A8S1HBQ3"/>
<sequence>MEWNSTTAVMCDRRMSDRLKVPTSSNVRYRMLAGDREGRSKWQLWKRRCFDGPPEAREWTRNEDIRKRFGVAPIREKSPEMVRARPVG</sequence>
<keyword evidence="2" id="KW-1185">Reference proteome</keyword>
<evidence type="ECO:0000313" key="2">
    <source>
        <dbReference type="Proteomes" id="UP000835052"/>
    </source>
</evidence>
<comment type="caution">
    <text evidence="1">The sequence shown here is derived from an EMBL/GenBank/DDBJ whole genome shotgun (WGS) entry which is preliminary data.</text>
</comment>
<dbReference type="EMBL" id="CAJGYM010000016">
    <property type="protein sequence ID" value="CAD6190620.1"/>
    <property type="molecule type" value="Genomic_DNA"/>
</dbReference>
<name>A0A8S1HBQ3_9PELO</name>
<accession>A0A8S1HBQ3</accession>
<evidence type="ECO:0000313" key="1">
    <source>
        <dbReference type="EMBL" id="CAD6190620.1"/>
    </source>
</evidence>